<keyword evidence="1 2" id="KW-0175">Coiled coil</keyword>
<dbReference type="InterPro" id="IPR000533">
    <property type="entry name" value="Tropomyosin"/>
</dbReference>
<dbReference type="Gene3D" id="1.20.5.340">
    <property type="match status" value="1"/>
</dbReference>
<dbReference type="Pfam" id="PF00261">
    <property type="entry name" value="Tropomyosin"/>
    <property type="match status" value="2"/>
</dbReference>
<evidence type="ECO:0000313" key="3">
    <source>
        <dbReference type="EMBL" id="PLN76426.1"/>
    </source>
</evidence>
<dbReference type="PANTHER" id="PTHR19269">
    <property type="entry name" value="TROPOMYOSIN"/>
    <property type="match status" value="1"/>
</dbReference>
<evidence type="ECO:0000313" key="4">
    <source>
        <dbReference type="Proteomes" id="UP000235023"/>
    </source>
</evidence>
<gene>
    <name evidence="3" type="ORF">BDW42DRAFT_20877</name>
</gene>
<evidence type="ECO:0000256" key="2">
    <source>
        <dbReference type="SAM" id="Coils"/>
    </source>
</evidence>
<dbReference type="SUPFAM" id="SSF57997">
    <property type="entry name" value="Tropomyosin"/>
    <property type="match status" value="1"/>
</dbReference>
<protein>
    <submittedName>
        <fullName evidence="3">Tropomyosin like-domain-containing protein</fullName>
    </submittedName>
</protein>
<accession>A0A2J5HHF5</accession>
<organism evidence="3 4">
    <name type="scientific">Aspergillus taichungensis</name>
    <dbReference type="NCBI Taxonomy" id="482145"/>
    <lineage>
        <taxon>Eukaryota</taxon>
        <taxon>Fungi</taxon>
        <taxon>Dikarya</taxon>
        <taxon>Ascomycota</taxon>
        <taxon>Pezizomycotina</taxon>
        <taxon>Eurotiomycetes</taxon>
        <taxon>Eurotiomycetidae</taxon>
        <taxon>Eurotiales</taxon>
        <taxon>Aspergillaceae</taxon>
        <taxon>Aspergillus</taxon>
        <taxon>Aspergillus subgen. Circumdati</taxon>
    </lineage>
</organism>
<feature type="coiled-coil region" evidence="2">
    <location>
        <begin position="138"/>
        <end position="179"/>
    </location>
</feature>
<dbReference type="Gene3D" id="1.20.5.170">
    <property type="match status" value="1"/>
</dbReference>
<keyword evidence="4" id="KW-1185">Reference proteome</keyword>
<dbReference type="EMBL" id="KZ559618">
    <property type="protein sequence ID" value="PLN76426.1"/>
    <property type="molecule type" value="Genomic_DNA"/>
</dbReference>
<feature type="coiled-coil region" evidence="2">
    <location>
        <begin position="1"/>
        <end position="108"/>
    </location>
</feature>
<dbReference type="OrthoDB" id="128924at2759"/>
<dbReference type="Proteomes" id="UP000235023">
    <property type="component" value="Unassembled WGS sequence"/>
</dbReference>
<name>A0A2J5HHF5_9EURO</name>
<sequence>MDKIKERMNQLRLEADEAGEKVEELKGKVKTLEQENLSKEQEITSLNHRNQLLEDEVEKLETSLKEAKDAATQSAQHDTQTEALQRRLQVLEEEAEDADRNLRETNEKYVFIFEIQTKTANPFTNEFGDRLRQTDVKAGHYERKVQALESSRDQWESKYEEMAKKYAELQKELHDLEVSISNV</sequence>
<evidence type="ECO:0000256" key="1">
    <source>
        <dbReference type="ARBA" id="ARBA00023054"/>
    </source>
</evidence>
<reference evidence="4" key="1">
    <citation type="submission" date="2017-12" db="EMBL/GenBank/DDBJ databases">
        <authorList>
            <consortium name="DOE Joint Genome Institute"/>
            <person name="Mondo S.J."/>
            <person name="Kjaerbolling I."/>
            <person name="Vesth T.C."/>
            <person name="Frisvad J.C."/>
            <person name="Nybo J.L."/>
            <person name="Theobald S."/>
            <person name="Kuo A."/>
            <person name="Bowyer P."/>
            <person name="Matsuda Y."/>
            <person name="Lyhne E.K."/>
            <person name="Kogle M.E."/>
            <person name="Clum A."/>
            <person name="Lipzen A."/>
            <person name="Salamov A."/>
            <person name="Ngan C.Y."/>
            <person name="Daum C."/>
            <person name="Chiniquy J."/>
            <person name="Barry K."/>
            <person name="LaButti K."/>
            <person name="Haridas S."/>
            <person name="Simmons B.A."/>
            <person name="Magnuson J.K."/>
            <person name="Mortensen U.H."/>
            <person name="Larsen T.O."/>
            <person name="Grigoriev I.V."/>
            <person name="Baker S.E."/>
            <person name="Andersen M.R."/>
            <person name="Nordberg H.P."/>
            <person name="Cantor M.N."/>
            <person name="Hua S.X."/>
        </authorList>
    </citation>
    <scope>NUCLEOTIDE SEQUENCE [LARGE SCALE GENOMIC DNA]</scope>
    <source>
        <strain evidence="4">IBT 19404</strain>
    </source>
</reference>
<proteinExistence type="predicted"/>
<dbReference type="AlphaFoldDB" id="A0A2J5HHF5"/>
<dbReference type="FunFam" id="1.20.5.340:FF:000001">
    <property type="entry name" value="Tropomyosin alpha-1 chain isoform 2"/>
    <property type="match status" value="1"/>
</dbReference>